<feature type="region of interest" description="Disordered" evidence="16">
    <location>
        <begin position="359"/>
        <end position="386"/>
    </location>
</feature>
<dbReference type="PANTHER" id="PTHR45888">
    <property type="entry name" value="HL01030P-RELATED"/>
    <property type="match status" value="1"/>
</dbReference>
<dbReference type="InterPro" id="IPR005818">
    <property type="entry name" value="Histone_H1/H5_H15"/>
</dbReference>
<keyword evidence="5" id="KW-0479">Metal-binding</keyword>
<evidence type="ECO:0008006" key="22">
    <source>
        <dbReference type="Google" id="ProtNLM"/>
    </source>
</evidence>
<dbReference type="InterPro" id="IPR036388">
    <property type="entry name" value="WH-like_DNA-bd_sf"/>
</dbReference>
<organism evidence="20 21">
    <name type="scientific">Nephila pilipes</name>
    <name type="common">Giant wood spider</name>
    <name type="synonym">Nephila maculata</name>
    <dbReference type="NCBI Taxonomy" id="299642"/>
    <lineage>
        <taxon>Eukaryota</taxon>
        <taxon>Metazoa</taxon>
        <taxon>Ecdysozoa</taxon>
        <taxon>Arthropoda</taxon>
        <taxon>Chelicerata</taxon>
        <taxon>Arachnida</taxon>
        <taxon>Araneae</taxon>
        <taxon>Araneomorphae</taxon>
        <taxon>Entelegynae</taxon>
        <taxon>Araneoidea</taxon>
        <taxon>Nephilidae</taxon>
        <taxon>Nephila</taxon>
    </lineage>
</organism>
<dbReference type="InterPro" id="IPR048589">
    <property type="entry name" value="SAMD1-like_WH"/>
</dbReference>
<evidence type="ECO:0000256" key="3">
    <source>
        <dbReference type="ARBA" id="ARBA00022499"/>
    </source>
</evidence>
<proteinExistence type="predicted"/>
<feature type="domain" description="PHD-type" evidence="17">
    <location>
        <begin position="267"/>
        <end position="317"/>
    </location>
</feature>
<dbReference type="GO" id="GO:0006334">
    <property type="term" value="P:nucleosome assembly"/>
    <property type="evidence" value="ECO:0007669"/>
    <property type="project" value="InterPro"/>
</dbReference>
<dbReference type="SUPFAM" id="SSF57903">
    <property type="entry name" value="FYVE/PHD zinc finger"/>
    <property type="match status" value="2"/>
</dbReference>
<feature type="domain" description="PHD-type" evidence="17">
    <location>
        <begin position="212"/>
        <end position="270"/>
    </location>
</feature>
<evidence type="ECO:0000256" key="2">
    <source>
        <dbReference type="ARBA" id="ARBA00022491"/>
    </source>
</evidence>
<dbReference type="InterPro" id="IPR011011">
    <property type="entry name" value="Znf_FYVE_PHD"/>
</dbReference>
<evidence type="ECO:0000256" key="4">
    <source>
        <dbReference type="ARBA" id="ARBA00022553"/>
    </source>
</evidence>
<evidence type="ECO:0000256" key="15">
    <source>
        <dbReference type="PROSITE-ProRule" id="PRU00146"/>
    </source>
</evidence>
<dbReference type="PROSITE" id="PS52014">
    <property type="entry name" value="SAMD1_WH"/>
    <property type="match status" value="1"/>
</dbReference>
<keyword evidence="9" id="KW-0832">Ubl conjugation</keyword>
<reference evidence="20" key="1">
    <citation type="submission" date="2020-08" db="EMBL/GenBank/DDBJ databases">
        <title>Multicomponent nature underlies the extraordinary mechanical properties of spider dragline silk.</title>
        <authorList>
            <person name="Kono N."/>
            <person name="Nakamura H."/>
            <person name="Mori M."/>
            <person name="Yoshida Y."/>
            <person name="Ohtoshi R."/>
            <person name="Malay A.D."/>
            <person name="Moran D.A.P."/>
            <person name="Tomita M."/>
            <person name="Numata K."/>
            <person name="Arakawa K."/>
        </authorList>
    </citation>
    <scope>NUCLEOTIDE SEQUENCE</scope>
</reference>
<dbReference type="Pfam" id="PF00538">
    <property type="entry name" value="Linker_histone"/>
    <property type="match status" value="1"/>
</dbReference>
<name>A0A8X6THD7_NEPPI</name>
<dbReference type="AlphaFoldDB" id="A0A8X6THD7"/>
<comment type="subcellular location">
    <subcellularLocation>
        <location evidence="1">Nucleus</location>
    </subcellularLocation>
</comment>
<dbReference type="Gene3D" id="3.30.40.10">
    <property type="entry name" value="Zinc/RING finger domain, C3HC4 (zinc finger)"/>
    <property type="match status" value="1"/>
</dbReference>
<sequence>MHRRELKEERMQEEGSDEDEGNSTLTTWIIAAIRKVKYQKQRPSLDRICSVVRQNHRVDRQAIKEQLEKAVTNGLIVKVFTKGLCSYKDPGTLCNLKSRTLRIHSGTDLRKVIIKAIKELGEGNGSTLRSIEKYVKQTFSLNIEPGTDLGHQLLQSAKRAVAAGFIIHEGRTYRLKRNPFRRASADLGSPSNLHRSSNSITSSPQKKSNISTIACNFCREISVARNGRHENLLSCCLCGTTGHPSCFGLLPEALKQIDESKWECCRCKICVICGIKTESKRMLCCNLCDKIYHATCVRPVFPRPARGAWRCDPCKKKTMISKEKNHINRMAASVKERYKKHNMKLNAVKKIKSQSYSVLKKSKHSKKEMRRMSDSSCSSEGKLLCY</sequence>
<dbReference type="OrthoDB" id="6431607at2759"/>
<evidence type="ECO:0000256" key="5">
    <source>
        <dbReference type="ARBA" id="ARBA00022723"/>
    </source>
</evidence>
<evidence type="ECO:0000256" key="8">
    <source>
        <dbReference type="ARBA" id="ARBA00022833"/>
    </source>
</evidence>
<dbReference type="Pfam" id="PF21524">
    <property type="entry name" value="SAMD1_WH"/>
    <property type="match status" value="1"/>
</dbReference>
<dbReference type="InterPro" id="IPR036390">
    <property type="entry name" value="WH_DNA-bd_sf"/>
</dbReference>
<dbReference type="GO" id="GO:0005634">
    <property type="term" value="C:nucleus"/>
    <property type="evidence" value="ECO:0007669"/>
    <property type="project" value="UniProtKB-SubCell"/>
</dbReference>
<evidence type="ECO:0000256" key="13">
    <source>
        <dbReference type="ARBA" id="ARBA00023163"/>
    </source>
</evidence>
<dbReference type="PROSITE" id="PS50016">
    <property type="entry name" value="ZF_PHD_2"/>
    <property type="match status" value="2"/>
</dbReference>
<keyword evidence="13" id="KW-0804">Transcription</keyword>
<feature type="region of interest" description="Disordered" evidence="16">
    <location>
        <begin position="1"/>
        <end position="21"/>
    </location>
</feature>
<dbReference type="InterPro" id="IPR019787">
    <property type="entry name" value="Znf_PHD-finger"/>
</dbReference>
<keyword evidence="3" id="KW-1017">Isopeptide bond</keyword>
<comment type="caution">
    <text evidence="20">The sequence shown here is derived from an EMBL/GenBank/DDBJ whole genome shotgun (WGS) entry which is preliminary data.</text>
</comment>
<dbReference type="InterPro" id="IPR001965">
    <property type="entry name" value="Znf_PHD"/>
</dbReference>
<evidence type="ECO:0000256" key="11">
    <source>
        <dbReference type="ARBA" id="ARBA00023015"/>
    </source>
</evidence>
<feature type="compositionally biased region" description="Basic and acidic residues" evidence="16">
    <location>
        <begin position="1"/>
        <end position="13"/>
    </location>
</feature>
<keyword evidence="12" id="KW-0010">Activator</keyword>
<dbReference type="GO" id="GO:0008270">
    <property type="term" value="F:zinc ion binding"/>
    <property type="evidence" value="ECO:0007669"/>
    <property type="project" value="UniProtKB-KW"/>
</dbReference>
<keyword evidence="10" id="KW-0156">Chromatin regulator</keyword>
<dbReference type="GO" id="GO:0000786">
    <property type="term" value="C:nucleosome"/>
    <property type="evidence" value="ECO:0007669"/>
    <property type="project" value="InterPro"/>
</dbReference>
<keyword evidence="21" id="KW-1185">Reference proteome</keyword>
<evidence type="ECO:0000256" key="12">
    <source>
        <dbReference type="ARBA" id="ARBA00023159"/>
    </source>
</evidence>
<keyword evidence="14" id="KW-0539">Nucleus</keyword>
<feature type="compositionally biased region" description="Basic residues" evidence="16">
    <location>
        <begin position="360"/>
        <end position="369"/>
    </location>
</feature>
<feature type="region of interest" description="Disordered" evidence="16">
    <location>
        <begin position="186"/>
        <end position="206"/>
    </location>
</feature>
<feature type="compositionally biased region" description="Polar residues" evidence="16">
    <location>
        <begin position="189"/>
        <end position="206"/>
    </location>
</feature>
<dbReference type="PROSITE" id="PS51504">
    <property type="entry name" value="H15"/>
    <property type="match status" value="1"/>
</dbReference>
<dbReference type="EMBL" id="BMAW01104486">
    <property type="protein sequence ID" value="GFT14771.1"/>
    <property type="molecule type" value="Genomic_DNA"/>
</dbReference>
<protein>
    <recommendedName>
        <fullName evidence="22">Histone acetyltransferase</fullName>
    </recommendedName>
</protein>
<keyword evidence="7 15" id="KW-0863">Zinc-finger</keyword>
<keyword evidence="4" id="KW-0597">Phosphoprotein</keyword>
<feature type="domain" description="H15" evidence="18">
    <location>
        <begin position="105"/>
        <end position="177"/>
    </location>
</feature>
<dbReference type="GO" id="GO:0003677">
    <property type="term" value="F:DNA binding"/>
    <property type="evidence" value="ECO:0007669"/>
    <property type="project" value="InterPro"/>
</dbReference>
<evidence type="ECO:0000256" key="1">
    <source>
        <dbReference type="ARBA" id="ARBA00004123"/>
    </source>
</evidence>
<evidence type="ECO:0000256" key="7">
    <source>
        <dbReference type="ARBA" id="ARBA00022771"/>
    </source>
</evidence>
<dbReference type="SMART" id="SM00249">
    <property type="entry name" value="PHD"/>
    <property type="match status" value="2"/>
</dbReference>
<accession>A0A8X6THD7</accession>
<keyword evidence="2" id="KW-0678">Repressor</keyword>
<keyword evidence="11" id="KW-0805">Transcription regulation</keyword>
<evidence type="ECO:0000256" key="10">
    <source>
        <dbReference type="ARBA" id="ARBA00022853"/>
    </source>
</evidence>
<dbReference type="Pfam" id="PF00628">
    <property type="entry name" value="PHD"/>
    <property type="match status" value="1"/>
</dbReference>
<evidence type="ECO:0000259" key="19">
    <source>
        <dbReference type="PROSITE" id="PS52014"/>
    </source>
</evidence>
<keyword evidence="8" id="KW-0862">Zinc</keyword>
<dbReference type="Gene3D" id="1.10.10.10">
    <property type="entry name" value="Winged helix-like DNA-binding domain superfamily/Winged helix DNA-binding domain"/>
    <property type="match status" value="1"/>
</dbReference>
<evidence type="ECO:0000313" key="21">
    <source>
        <dbReference type="Proteomes" id="UP000887013"/>
    </source>
</evidence>
<evidence type="ECO:0000256" key="9">
    <source>
        <dbReference type="ARBA" id="ARBA00022843"/>
    </source>
</evidence>
<evidence type="ECO:0000256" key="16">
    <source>
        <dbReference type="SAM" id="MobiDB-lite"/>
    </source>
</evidence>
<dbReference type="SMART" id="SM00526">
    <property type="entry name" value="H15"/>
    <property type="match status" value="1"/>
</dbReference>
<dbReference type="Proteomes" id="UP000887013">
    <property type="component" value="Unassembled WGS sequence"/>
</dbReference>
<dbReference type="SUPFAM" id="SSF46785">
    <property type="entry name" value="Winged helix' DNA-binding domain"/>
    <property type="match status" value="1"/>
</dbReference>
<feature type="domain" description="SAMD1-like winged helix (WH)" evidence="19">
    <location>
        <begin position="17"/>
        <end position="93"/>
    </location>
</feature>
<evidence type="ECO:0000256" key="6">
    <source>
        <dbReference type="ARBA" id="ARBA00022737"/>
    </source>
</evidence>
<gene>
    <name evidence="20" type="primary">Kat6a</name>
    <name evidence="20" type="ORF">NPIL_77883</name>
</gene>
<dbReference type="PANTHER" id="PTHR45888:SF4">
    <property type="entry name" value="PHD FINGER PROTEIN 10"/>
    <property type="match status" value="1"/>
</dbReference>
<keyword evidence="6" id="KW-0677">Repeat</keyword>
<evidence type="ECO:0000259" key="18">
    <source>
        <dbReference type="PROSITE" id="PS51504"/>
    </source>
</evidence>
<evidence type="ECO:0000259" key="17">
    <source>
        <dbReference type="PROSITE" id="PS50016"/>
    </source>
</evidence>
<evidence type="ECO:0000313" key="20">
    <source>
        <dbReference type="EMBL" id="GFT14771.1"/>
    </source>
</evidence>
<evidence type="ECO:0000256" key="14">
    <source>
        <dbReference type="ARBA" id="ARBA00023242"/>
    </source>
</evidence>
<dbReference type="InterPro" id="IPR013083">
    <property type="entry name" value="Znf_RING/FYVE/PHD"/>
</dbReference>